<evidence type="ECO:0000313" key="1">
    <source>
        <dbReference type="EMBL" id="CEF52481.1"/>
    </source>
</evidence>
<proteinExistence type="predicted"/>
<name>A0A090KNI2_9ENTR</name>
<sequence>ALFLHYHMPSCTFFFPLICSGHHRLLTIHPYIPFHSIQDCLLIYFIRLPLFPYLSHKCFIFKYCSKVSVPEILAEGCYPIFFKRNLEATRLFLHHLMTDQLIICQTPPAVMQALSMAAEQALVSISKKNITNVNYERGDETWNGFNGLESTLSGCLKPAESSSWVLLQVSFQRLLCYLLSLMLSCSLLEKSECIERFSLQRNIPFCAIRYCRSYPFLFCQTQWLIRLAASYLKNKNQHSMIQLFHLFIRCHRCSRMPTQENCLSTYELRTGLKKLDTLCHSWLFVTSYSGSLSFYFRIFTNGSQVLTGKWKPNSHRGGYNCQPIVFVESWPNHN</sequence>
<gene>
    <name evidence="1" type="primary">wcaG</name>
</gene>
<feature type="non-terminal residue" evidence="1">
    <location>
        <position position="1"/>
    </location>
</feature>
<protein>
    <submittedName>
        <fullName evidence="1">WcaG protein</fullName>
    </submittedName>
</protein>
<feature type="non-terminal residue" evidence="1">
    <location>
        <position position="334"/>
    </location>
</feature>
<accession>A0A090KNI2</accession>
<dbReference type="AlphaFoldDB" id="A0A090KNI2"/>
<reference evidence="1" key="1">
    <citation type="submission" date="2014-09" db="EMBL/GenBank/DDBJ databases">
        <title>PCR characterization of Klebsiella PKBSG14 using virulence gene (wcaG) targets.</title>
        <authorList>
            <person name="Ghosh S."/>
            <person name="Bandyopadhyay P.K."/>
        </authorList>
    </citation>
    <scope>NUCLEOTIDE SEQUENCE</scope>
    <source>
        <strain evidence="1">PKBSG14</strain>
    </source>
</reference>
<dbReference type="EMBL" id="LN606595">
    <property type="protein sequence ID" value="CEF52481.1"/>
    <property type="molecule type" value="Genomic_DNA"/>
</dbReference>
<organism evidence="1">
    <name type="scientific">Klebsiella sp. PKBSG14</name>
    <dbReference type="NCBI Taxonomy" id="1458698"/>
    <lineage>
        <taxon>Bacteria</taxon>
        <taxon>Pseudomonadati</taxon>
        <taxon>Pseudomonadota</taxon>
        <taxon>Gammaproteobacteria</taxon>
        <taxon>Enterobacterales</taxon>
        <taxon>Enterobacteriaceae</taxon>
        <taxon>Klebsiella/Raoultella group</taxon>
        <taxon>Klebsiella</taxon>
    </lineage>
</organism>